<gene>
    <name evidence="3" type="ORF">KDA27_23225</name>
</gene>
<dbReference type="Pfam" id="PF01243">
    <property type="entry name" value="PNPOx_N"/>
    <property type="match status" value="1"/>
</dbReference>
<feature type="compositionally biased region" description="Low complexity" evidence="1">
    <location>
        <begin position="107"/>
        <end position="118"/>
    </location>
</feature>
<organism evidence="3 4">
    <name type="scientific">Eiseniibacteriota bacterium</name>
    <dbReference type="NCBI Taxonomy" id="2212470"/>
    <lineage>
        <taxon>Bacteria</taxon>
        <taxon>Candidatus Eiseniibacteriota</taxon>
    </lineage>
</organism>
<sequence length="222" mass="23999">MAKFSDQLTDSHIEFIEAQKMFFVATAPRDGRVNISPKGLDVFRVLGKNRVAYLDLIGSGNETAAHVLENGRLTFMFCSFDRNPLILRIYCRGRSVLPPWTMGNGSTATDGTTPMGTTRAGTHPDGAAPDAEASNWDAVGSSFELLPGTRQIIVGEVESVQTSCGFGVPFYEFVSARDTLVRTAESVGPEKMLAYQRENNVRSIDGLPTGLFPETGNEAGNA</sequence>
<dbReference type="AlphaFoldDB" id="A0A956NGV2"/>
<evidence type="ECO:0000259" key="2">
    <source>
        <dbReference type="Pfam" id="PF01243"/>
    </source>
</evidence>
<evidence type="ECO:0000313" key="3">
    <source>
        <dbReference type="EMBL" id="MCA9758724.1"/>
    </source>
</evidence>
<proteinExistence type="predicted"/>
<dbReference type="EMBL" id="JAGQHS010000204">
    <property type="protein sequence ID" value="MCA9758724.1"/>
    <property type="molecule type" value="Genomic_DNA"/>
</dbReference>
<dbReference type="PANTHER" id="PTHR39336">
    <property type="entry name" value="PYRIDOXAMINE PHOSPHATE OXIDASE FAMILY PROTEIN (AFU_ORTHOLOGUE AFUA_6G11440)"/>
    <property type="match status" value="1"/>
</dbReference>
<protein>
    <submittedName>
        <fullName evidence="3">Pyridoxamine 5'-phosphate oxidase family protein</fullName>
    </submittedName>
</protein>
<comment type="caution">
    <text evidence="3">The sequence shown here is derived from an EMBL/GenBank/DDBJ whole genome shotgun (WGS) entry which is preliminary data.</text>
</comment>
<name>A0A956NGV2_UNCEI</name>
<accession>A0A956NGV2</accession>
<reference evidence="3" key="1">
    <citation type="submission" date="2020-04" db="EMBL/GenBank/DDBJ databases">
        <authorList>
            <person name="Zhang T."/>
        </authorList>
    </citation>
    <scope>NUCLEOTIDE SEQUENCE</scope>
    <source>
        <strain evidence="3">HKST-UBA02</strain>
    </source>
</reference>
<dbReference type="InterPro" id="IPR012349">
    <property type="entry name" value="Split_barrel_FMN-bd"/>
</dbReference>
<feature type="domain" description="Pyridoxamine 5'-phosphate oxidase N-terminal" evidence="2">
    <location>
        <begin position="9"/>
        <end position="95"/>
    </location>
</feature>
<dbReference type="InterPro" id="IPR011576">
    <property type="entry name" value="Pyridox_Oxase_N"/>
</dbReference>
<evidence type="ECO:0000313" key="4">
    <source>
        <dbReference type="Proteomes" id="UP000739538"/>
    </source>
</evidence>
<dbReference type="PANTHER" id="PTHR39336:SF1">
    <property type="entry name" value="PYRIDOXAMINE PHOSPHATE OXIDASE FAMILY PROTEIN (AFU_ORTHOLOGUE AFUA_6G11440)"/>
    <property type="match status" value="1"/>
</dbReference>
<dbReference type="Gene3D" id="2.30.110.10">
    <property type="entry name" value="Electron Transport, Fmn-binding Protein, Chain A"/>
    <property type="match status" value="1"/>
</dbReference>
<dbReference type="SUPFAM" id="SSF50475">
    <property type="entry name" value="FMN-binding split barrel"/>
    <property type="match status" value="1"/>
</dbReference>
<dbReference type="Proteomes" id="UP000739538">
    <property type="component" value="Unassembled WGS sequence"/>
</dbReference>
<reference evidence="3" key="2">
    <citation type="journal article" date="2021" name="Microbiome">
        <title>Successional dynamics and alternative stable states in a saline activated sludge microbial community over 9 years.</title>
        <authorList>
            <person name="Wang Y."/>
            <person name="Ye J."/>
            <person name="Ju F."/>
            <person name="Liu L."/>
            <person name="Boyd J.A."/>
            <person name="Deng Y."/>
            <person name="Parks D.H."/>
            <person name="Jiang X."/>
            <person name="Yin X."/>
            <person name="Woodcroft B.J."/>
            <person name="Tyson G.W."/>
            <person name="Hugenholtz P."/>
            <person name="Polz M.F."/>
            <person name="Zhang T."/>
        </authorList>
    </citation>
    <scope>NUCLEOTIDE SEQUENCE</scope>
    <source>
        <strain evidence="3">HKST-UBA02</strain>
    </source>
</reference>
<evidence type="ECO:0000256" key="1">
    <source>
        <dbReference type="SAM" id="MobiDB-lite"/>
    </source>
</evidence>
<feature type="region of interest" description="Disordered" evidence="1">
    <location>
        <begin position="102"/>
        <end position="133"/>
    </location>
</feature>